<gene>
    <name evidence="7" type="ORF">GO621_00115</name>
</gene>
<dbReference type="GO" id="GO:0005886">
    <property type="term" value="C:plasma membrane"/>
    <property type="evidence" value="ECO:0007669"/>
    <property type="project" value="UniProtKB-SubCell"/>
</dbReference>
<evidence type="ECO:0000313" key="8">
    <source>
        <dbReference type="Proteomes" id="UP000462014"/>
    </source>
</evidence>
<evidence type="ECO:0000256" key="3">
    <source>
        <dbReference type="ARBA" id="ARBA00022692"/>
    </source>
</evidence>
<evidence type="ECO:0000256" key="2">
    <source>
        <dbReference type="ARBA" id="ARBA00022475"/>
    </source>
</evidence>
<dbReference type="Pfam" id="PF03706">
    <property type="entry name" value="LPG_synthase_TM"/>
    <property type="match status" value="1"/>
</dbReference>
<comment type="subcellular location">
    <subcellularLocation>
        <location evidence="1">Cell membrane</location>
        <topology evidence="1">Multi-pass membrane protein</topology>
    </subcellularLocation>
</comment>
<accession>A0A7K1SRK1</accession>
<evidence type="ECO:0000256" key="4">
    <source>
        <dbReference type="ARBA" id="ARBA00022989"/>
    </source>
</evidence>
<keyword evidence="4 6" id="KW-1133">Transmembrane helix</keyword>
<protein>
    <recommendedName>
        <fullName evidence="9">Flippase-like domain-containing protein</fullName>
    </recommendedName>
</protein>
<feature type="transmembrane region" description="Helical" evidence="6">
    <location>
        <begin position="20"/>
        <end position="38"/>
    </location>
</feature>
<keyword evidence="3 6" id="KW-0812">Transmembrane</keyword>
<feature type="transmembrane region" description="Helical" evidence="6">
    <location>
        <begin position="287"/>
        <end position="313"/>
    </location>
</feature>
<feature type="transmembrane region" description="Helical" evidence="6">
    <location>
        <begin position="58"/>
        <end position="76"/>
    </location>
</feature>
<feature type="transmembrane region" description="Helical" evidence="6">
    <location>
        <begin position="133"/>
        <end position="162"/>
    </location>
</feature>
<feature type="transmembrane region" description="Helical" evidence="6">
    <location>
        <begin position="240"/>
        <end position="266"/>
    </location>
</feature>
<evidence type="ECO:0008006" key="9">
    <source>
        <dbReference type="Google" id="ProtNLM"/>
    </source>
</evidence>
<evidence type="ECO:0000256" key="1">
    <source>
        <dbReference type="ARBA" id="ARBA00004651"/>
    </source>
</evidence>
<evidence type="ECO:0000256" key="6">
    <source>
        <dbReference type="SAM" id="Phobius"/>
    </source>
</evidence>
<dbReference type="InterPro" id="IPR022791">
    <property type="entry name" value="L-PG_synthase/AglD"/>
</dbReference>
<dbReference type="EMBL" id="WPIK01000001">
    <property type="protein sequence ID" value="MVN19935.1"/>
    <property type="molecule type" value="Genomic_DNA"/>
</dbReference>
<dbReference type="Proteomes" id="UP000462014">
    <property type="component" value="Unassembled WGS sequence"/>
</dbReference>
<proteinExistence type="predicted"/>
<feature type="transmembrane region" description="Helical" evidence="6">
    <location>
        <begin position="168"/>
        <end position="189"/>
    </location>
</feature>
<dbReference type="AlphaFoldDB" id="A0A7K1SRK1"/>
<keyword evidence="5 6" id="KW-0472">Membrane</keyword>
<name>A0A7K1SRK1_9SPHI</name>
<evidence type="ECO:0000256" key="5">
    <source>
        <dbReference type="ARBA" id="ARBA00023136"/>
    </source>
</evidence>
<sequence>MRNIAKNFVLARIARKTISYLLKIGIVLLTIWFVYRHLNHNQNLFEFVNRIHQIGQTQFYTVIIAVTILMFVNWILEAAKWQYLTKLLEKMSLWKAIEAVFCGLTMAIITPNRIGEYGGRILYLPVRKRVHGIFAMAVGSFGQNTVTNVIGTLSLVCFIYKYLNLNSWLSLSLTFLAMVFIFLMLLFYFRIRWLVFLLDKIKFLKKYHRFFSIMAKYSFPQLVVIMLFSLARFAVFSSQYYILIHILLPDLHFIPVMLMVFNLFFIQSAIPSLDLLDIGVRNFIANYLFGFITTQSVAIMACVSCIWLINLIIPALLGSVFVLKLNFFGNNT</sequence>
<reference evidence="7 8" key="1">
    <citation type="submission" date="2019-12" db="EMBL/GenBank/DDBJ databases">
        <title>Mucilaginibacter sp. HMF7410 genome sequencing and assembly.</title>
        <authorList>
            <person name="Kang H."/>
            <person name="Cha I."/>
            <person name="Kim H."/>
            <person name="Joh K."/>
        </authorList>
    </citation>
    <scope>NUCLEOTIDE SEQUENCE [LARGE SCALE GENOMIC DNA]</scope>
    <source>
        <strain evidence="7 8">HMF7410</strain>
    </source>
</reference>
<organism evidence="7 8">
    <name type="scientific">Mucilaginibacter arboris</name>
    <dbReference type="NCBI Taxonomy" id="2682090"/>
    <lineage>
        <taxon>Bacteria</taxon>
        <taxon>Pseudomonadati</taxon>
        <taxon>Bacteroidota</taxon>
        <taxon>Sphingobacteriia</taxon>
        <taxon>Sphingobacteriales</taxon>
        <taxon>Sphingobacteriaceae</taxon>
        <taxon>Mucilaginibacter</taxon>
    </lineage>
</organism>
<keyword evidence="2" id="KW-1003">Cell membrane</keyword>
<keyword evidence="8" id="KW-1185">Reference proteome</keyword>
<feature type="transmembrane region" description="Helical" evidence="6">
    <location>
        <begin position="210"/>
        <end position="234"/>
    </location>
</feature>
<evidence type="ECO:0000313" key="7">
    <source>
        <dbReference type="EMBL" id="MVN19935.1"/>
    </source>
</evidence>
<comment type="caution">
    <text evidence="7">The sequence shown here is derived from an EMBL/GenBank/DDBJ whole genome shotgun (WGS) entry which is preliminary data.</text>
</comment>